<dbReference type="PROSITE" id="PS51058">
    <property type="entry name" value="ZF_CXXC"/>
    <property type="match status" value="1"/>
</dbReference>
<keyword evidence="20" id="KW-1185">Reference proteome</keyword>
<dbReference type="InterPro" id="IPR022056">
    <property type="entry name" value="CpG-bd_C"/>
</dbReference>
<keyword evidence="16" id="KW-1133">Transmembrane helix</keyword>
<evidence type="ECO:0000313" key="19">
    <source>
        <dbReference type="EMBL" id="KYM87202.1"/>
    </source>
</evidence>
<evidence type="ECO:0000256" key="1">
    <source>
        <dbReference type="ARBA" id="ARBA00004123"/>
    </source>
</evidence>
<dbReference type="InterPro" id="IPR000618">
    <property type="entry name" value="Insect_cuticle"/>
</dbReference>
<dbReference type="InterPro" id="IPR001965">
    <property type="entry name" value="Znf_PHD"/>
</dbReference>
<protein>
    <recommendedName>
        <fullName evidence="10">CXXC-type zinc finger protein 1</fullName>
    </recommendedName>
    <alternativeName>
        <fullName evidence="11">PHD finger and CXXC domain-containing protein 1</fullName>
    </alternativeName>
</protein>
<evidence type="ECO:0000256" key="5">
    <source>
        <dbReference type="ARBA" id="ARBA00022833"/>
    </source>
</evidence>
<keyword evidence="8" id="KW-0804">Transcription</keyword>
<dbReference type="PROSITE" id="PS50016">
    <property type="entry name" value="ZF_PHD_2"/>
    <property type="match status" value="1"/>
</dbReference>
<keyword evidence="16" id="KW-0472">Membrane</keyword>
<evidence type="ECO:0000256" key="3">
    <source>
        <dbReference type="ARBA" id="ARBA00022723"/>
    </source>
</evidence>
<proteinExistence type="predicted"/>
<feature type="domain" description="PHD-type" evidence="17">
    <location>
        <begin position="307"/>
        <end position="357"/>
    </location>
</feature>
<gene>
    <name evidence="19" type="ORF">ALC53_03614</name>
</gene>
<evidence type="ECO:0000259" key="17">
    <source>
        <dbReference type="PROSITE" id="PS50016"/>
    </source>
</evidence>
<evidence type="ECO:0000256" key="10">
    <source>
        <dbReference type="ARBA" id="ARBA00023828"/>
    </source>
</evidence>
<sequence length="789" mass="90381">MRSLGVESVLVGDVVDGVPDVGLRIDIGEATADDESLVLMAGIHQLGRLLMGLAVGELVTILVSVNTNVVQWCLFHDDRLIVRGCCDGDGHEGAEGDNLQEENVNVIGDEGPPSGSFADRSQIVQPREKTGAMKTVGGDPRRDIEIHIRDTLRSVKEERLHLINLIEVNAIKKNDLILVFFNEMIFLLLFVTQVFVILALIAGVFAAPQSNPNDITIVNQEEVNNIGVGGYHFSYEQSDGQKREETAELKNEGTENESLSVIGSFSFIAPDGHTYRVDYTAKEEIAKQFMLPERKSKIATLLKQDGQAYCICRSSDSSRFMIGCDACEEWYHGDCINITEKEAKHIKQFFCVRCREEDPTLITRYKPRRIDQDDRKHRKYKEKERGHRYEYDAPWGPKVEKKSSKRCGECTGCLRTENCGKCDACRHLKKFGPSVRLKLRCIQRTCRVVGDPLKPSKSLNKGTKLTKRRKRDSSNERNEYLEPPRHCYGPTCTKQSRPGSKYCSDDCGLKLATSRIYQVLPQRIQEWSLTTCIAEQNNRRALETVRKQQHDVRRILQELEKRHIELDRIVERAKHASIDPQAEVDDNDDTESSMYCITCGHEVNSRTAIKHMEKCFNKYESQASFGSIFKTRIEGQVMFCDFYNPGNRTYCKRLRVLCPEHCKDPKIGDAEVCGCPLVTNVFDATGEFCRAPKKSCVKHYMWEKLRRAEIDMERVRQWLKIDELVEQERQIRSNMATRAGVLALMLHSTYNHELMEQMTQEQSREQLQAMEEELQRRYGGHQQKEQRME</sequence>
<dbReference type="Pfam" id="PF12269">
    <property type="entry name" value="CpG_bind_C"/>
    <property type="match status" value="1"/>
</dbReference>
<keyword evidence="16" id="KW-0812">Transmembrane</keyword>
<dbReference type="STRING" id="520822.A0A151I5A6"/>
<dbReference type="PROSITE" id="PS01359">
    <property type="entry name" value="ZF_PHD_1"/>
    <property type="match status" value="1"/>
</dbReference>
<name>A0A151I5A6_9HYME</name>
<feature type="transmembrane region" description="Helical" evidence="16">
    <location>
        <begin position="185"/>
        <end position="207"/>
    </location>
</feature>
<dbReference type="Pfam" id="PF00628">
    <property type="entry name" value="PHD"/>
    <property type="match status" value="1"/>
</dbReference>
<keyword evidence="12" id="KW-0193">Cuticle</keyword>
<accession>A0A151I5A6</accession>
<dbReference type="GO" id="GO:0048188">
    <property type="term" value="C:Set1C/COMPASS complex"/>
    <property type="evidence" value="ECO:0007669"/>
    <property type="project" value="InterPro"/>
</dbReference>
<dbReference type="GO" id="GO:0045893">
    <property type="term" value="P:positive regulation of DNA-templated transcription"/>
    <property type="evidence" value="ECO:0007669"/>
    <property type="project" value="TreeGrafter"/>
</dbReference>
<evidence type="ECO:0000256" key="7">
    <source>
        <dbReference type="ARBA" id="ARBA00023125"/>
    </source>
</evidence>
<evidence type="ECO:0000313" key="20">
    <source>
        <dbReference type="Proteomes" id="UP000078540"/>
    </source>
</evidence>
<evidence type="ECO:0000256" key="2">
    <source>
        <dbReference type="ARBA" id="ARBA00022553"/>
    </source>
</evidence>
<evidence type="ECO:0000256" key="12">
    <source>
        <dbReference type="PROSITE-ProRule" id="PRU00497"/>
    </source>
</evidence>
<evidence type="ECO:0000256" key="6">
    <source>
        <dbReference type="ARBA" id="ARBA00023015"/>
    </source>
</evidence>
<dbReference type="InterPro" id="IPR019786">
    <property type="entry name" value="Zinc_finger_PHD-type_CS"/>
</dbReference>
<dbReference type="InterPro" id="IPR002857">
    <property type="entry name" value="Znf_CXXC"/>
</dbReference>
<evidence type="ECO:0000256" key="9">
    <source>
        <dbReference type="ARBA" id="ARBA00023242"/>
    </source>
</evidence>
<dbReference type="GO" id="GO:0042302">
    <property type="term" value="F:structural constituent of cuticle"/>
    <property type="evidence" value="ECO:0007669"/>
    <property type="project" value="UniProtKB-UniRule"/>
</dbReference>
<dbReference type="CDD" id="cd15553">
    <property type="entry name" value="PHD_Cfp1"/>
    <property type="match status" value="1"/>
</dbReference>
<evidence type="ECO:0000256" key="15">
    <source>
        <dbReference type="SAM" id="MobiDB-lite"/>
    </source>
</evidence>
<organism evidence="19 20">
    <name type="scientific">Atta colombica</name>
    <dbReference type="NCBI Taxonomy" id="520822"/>
    <lineage>
        <taxon>Eukaryota</taxon>
        <taxon>Metazoa</taxon>
        <taxon>Ecdysozoa</taxon>
        <taxon>Arthropoda</taxon>
        <taxon>Hexapoda</taxon>
        <taxon>Insecta</taxon>
        <taxon>Pterygota</taxon>
        <taxon>Neoptera</taxon>
        <taxon>Endopterygota</taxon>
        <taxon>Hymenoptera</taxon>
        <taxon>Apocrita</taxon>
        <taxon>Aculeata</taxon>
        <taxon>Formicoidea</taxon>
        <taxon>Formicidae</taxon>
        <taxon>Myrmicinae</taxon>
        <taxon>Atta</taxon>
    </lineage>
</organism>
<keyword evidence="4 13" id="KW-0863">Zinc-finger</keyword>
<comment type="subcellular location">
    <subcellularLocation>
        <location evidence="1">Nucleus</location>
    </subcellularLocation>
</comment>
<dbReference type="Pfam" id="PF00379">
    <property type="entry name" value="Chitin_bind_4"/>
    <property type="match status" value="1"/>
</dbReference>
<keyword evidence="2" id="KW-0597">Phosphoprotein</keyword>
<evidence type="ECO:0000256" key="13">
    <source>
        <dbReference type="PROSITE-ProRule" id="PRU00509"/>
    </source>
</evidence>
<dbReference type="GO" id="GO:0003677">
    <property type="term" value="F:DNA binding"/>
    <property type="evidence" value="ECO:0007669"/>
    <property type="project" value="UniProtKB-KW"/>
</dbReference>
<evidence type="ECO:0000256" key="11">
    <source>
        <dbReference type="ARBA" id="ARBA00081451"/>
    </source>
</evidence>
<keyword evidence="14" id="KW-0175">Coiled coil</keyword>
<feature type="region of interest" description="Disordered" evidence="15">
    <location>
        <begin position="763"/>
        <end position="789"/>
    </location>
</feature>
<dbReference type="SMART" id="SM00249">
    <property type="entry name" value="PHD"/>
    <property type="match status" value="1"/>
</dbReference>
<dbReference type="PANTHER" id="PTHR46174:SF1">
    <property type="entry name" value="CXXC-TYPE ZINC FINGER PROTEIN 1"/>
    <property type="match status" value="1"/>
</dbReference>
<dbReference type="Pfam" id="PF02008">
    <property type="entry name" value="zf-CXXC"/>
    <property type="match status" value="1"/>
</dbReference>
<dbReference type="EMBL" id="KQ976434">
    <property type="protein sequence ID" value="KYM87202.1"/>
    <property type="molecule type" value="Genomic_DNA"/>
</dbReference>
<dbReference type="InterPro" id="IPR013083">
    <property type="entry name" value="Znf_RING/FYVE/PHD"/>
</dbReference>
<dbReference type="PANTHER" id="PTHR46174">
    <property type="entry name" value="CXXC-TYPE ZINC FINGER PROTEIN 1"/>
    <property type="match status" value="1"/>
</dbReference>
<keyword evidence="5" id="KW-0862">Zinc</keyword>
<evidence type="ECO:0000256" key="8">
    <source>
        <dbReference type="ARBA" id="ARBA00023163"/>
    </source>
</evidence>
<dbReference type="InterPro" id="IPR019787">
    <property type="entry name" value="Znf_PHD-finger"/>
</dbReference>
<dbReference type="FunFam" id="3.30.40.10:FF:000138">
    <property type="entry name" value="CXXC-type zinc finger protein 1"/>
    <property type="match status" value="1"/>
</dbReference>
<feature type="region of interest" description="Disordered" evidence="15">
    <location>
        <begin position="457"/>
        <end position="480"/>
    </location>
</feature>
<keyword evidence="7" id="KW-0238">DNA-binding</keyword>
<evidence type="ECO:0000256" key="16">
    <source>
        <dbReference type="SAM" id="Phobius"/>
    </source>
</evidence>
<feature type="coiled-coil region" evidence="14">
    <location>
        <begin position="542"/>
        <end position="576"/>
    </location>
</feature>
<dbReference type="AlphaFoldDB" id="A0A151I5A6"/>
<evidence type="ECO:0000256" key="14">
    <source>
        <dbReference type="SAM" id="Coils"/>
    </source>
</evidence>
<keyword evidence="9" id="KW-0539">Nucleus</keyword>
<reference evidence="19 20" key="1">
    <citation type="submission" date="2015-09" db="EMBL/GenBank/DDBJ databases">
        <title>Atta colombica WGS genome.</title>
        <authorList>
            <person name="Nygaard S."/>
            <person name="Hu H."/>
            <person name="Boomsma J."/>
            <person name="Zhang G."/>
        </authorList>
    </citation>
    <scope>NUCLEOTIDE SEQUENCE [LARGE SCALE GENOMIC DNA]</scope>
    <source>
        <strain evidence="19">Treedump-2</strain>
        <tissue evidence="19">Whole body</tissue>
    </source>
</reference>
<dbReference type="InterPro" id="IPR037869">
    <property type="entry name" value="Spp1/CFP1"/>
</dbReference>
<dbReference type="InterPro" id="IPR011011">
    <property type="entry name" value="Znf_FYVE_PHD"/>
</dbReference>
<dbReference type="Gene3D" id="3.30.40.10">
    <property type="entry name" value="Zinc/RING finger domain, C3HC4 (zinc finger)"/>
    <property type="match status" value="1"/>
</dbReference>
<dbReference type="PROSITE" id="PS51155">
    <property type="entry name" value="CHIT_BIND_RR_2"/>
    <property type="match status" value="1"/>
</dbReference>
<dbReference type="PRINTS" id="PR00947">
    <property type="entry name" value="CUTICLE"/>
</dbReference>
<evidence type="ECO:0000256" key="4">
    <source>
        <dbReference type="ARBA" id="ARBA00022771"/>
    </source>
</evidence>
<dbReference type="SUPFAM" id="SSF57903">
    <property type="entry name" value="FYVE/PHD zinc finger"/>
    <property type="match status" value="1"/>
</dbReference>
<keyword evidence="6" id="KW-0805">Transcription regulation</keyword>
<dbReference type="GO" id="GO:0008270">
    <property type="term" value="F:zinc ion binding"/>
    <property type="evidence" value="ECO:0007669"/>
    <property type="project" value="UniProtKB-KW"/>
</dbReference>
<evidence type="ECO:0000259" key="18">
    <source>
        <dbReference type="PROSITE" id="PS51058"/>
    </source>
</evidence>
<keyword evidence="3" id="KW-0479">Metal-binding</keyword>
<feature type="domain" description="CXXC-type" evidence="18">
    <location>
        <begin position="398"/>
        <end position="447"/>
    </location>
</feature>
<dbReference type="Proteomes" id="UP000078540">
    <property type="component" value="Unassembled WGS sequence"/>
</dbReference>